<protein>
    <submittedName>
        <fullName evidence="1">Uncharacterized protein</fullName>
    </submittedName>
</protein>
<sequence>MSTDARVPINATQLLDLVTTGRVTTYRLVEGRNAEEMLRQIDKILADSKELLDDHFELLPKRQCDDFVVVYRRLKREACEENSQARLAEDEAIRRSKILSILYKGRATHQQRVGVLLNKAENFQGGVLQASRAADKDEMFPDEMPKNHKPGPLSSFTQISTWFGIPGSSSSSGFSNPRESEFGEVSNFNLSAPNPVTGGHRYLVSVSHIQQESDDGGVHRMYAVEGNGKRVVVIDPQTYFPDSHNPLTDREGLLSMAERAESIMNNSQVVGGEALAGNIGASIRNIVEMFSKMEVPIGTA</sequence>
<comment type="caution">
    <text evidence="1">The sequence shown here is derived from an EMBL/GenBank/DDBJ whole genome shotgun (WGS) entry which is preliminary data.</text>
</comment>
<dbReference type="Proteomes" id="UP000663840">
    <property type="component" value="Unassembled WGS sequence"/>
</dbReference>
<name>A0A8H3H248_9AGAM</name>
<evidence type="ECO:0000313" key="1">
    <source>
        <dbReference type="EMBL" id="CAE6476648.1"/>
    </source>
</evidence>
<dbReference type="AlphaFoldDB" id="A0A8H3H248"/>
<organism evidence="1 2">
    <name type="scientific">Rhizoctonia solani</name>
    <dbReference type="NCBI Taxonomy" id="456999"/>
    <lineage>
        <taxon>Eukaryota</taxon>
        <taxon>Fungi</taxon>
        <taxon>Dikarya</taxon>
        <taxon>Basidiomycota</taxon>
        <taxon>Agaricomycotina</taxon>
        <taxon>Agaricomycetes</taxon>
        <taxon>Cantharellales</taxon>
        <taxon>Ceratobasidiaceae</taxon>
        <taxon>Rhizoctonia</taxon>
    </lineage>
</organism>
<dbReference type="EMBL" id="CAJMWR010003956">
    <property type="protein sequence ID" value="CAE6476648.1"/>
    <property type="molecule type" value="Genomic_DNA"/>
</dbReference>
<proteinExistence type="predicted"/>
<evidence type="ECO:0000313" key="2">
    <source>
        <dbReference type="Proteomes" id="UP000663840"/>
    </source>
</evidence>
<accession>A0A8H3H248</accession>
<gene>
    <name evidence="1" type="ORF">RDB_LOCUS125185</name>
</gene>
<reference evidence="1" key="1">
    <citation type="submission" date="2021-01" db="EMBL/GenBank/DDBJ databases">
        <authorList>
            <person name="Kaushik A."/>
        </authorList>
    </citation>
    <scope>NUCLEOTIDE SEQUENCE</scope>
    <source>
        <strain evidence="1">AG1-1A</strain>
    </source>
</reference>